<accession>A0A956M321</accession>
<name>A0A956M321_UNCEI</name>
<sequence>SEDETLDGVSYSVASRREAAAGNRYEETVYAIRGTRPCVAVRTLIHYGVIENYPPETHAFDREALGATLDRMRKSLVLAP</sequence>
<evidence type="ECO:0000313" key="1">
    <source>
        <dbReference type="EMBL" id="MCA9730335.1"/>
    </source>
</evidence>
<dbReference type="Proteomes" id="UP000697710">
    <property type="component" value="Unassembled WGS sequence"/>
</dbReference>
<feature type="non-terminal residue" evidence="1">
    <location>
        <position position="1"/>
    </location>
</feature>
<reference evidence="1" key="2">
    <citation type="journal article" date="2021" name="Microbiome">
        <title>Successional dynamics and alternative stable states in a saline activated sludge microbial community over 9 years.</title>
        <authorList>
            <person name="Wang Y."/>
            <person name="Ye J."/>
            <person name="Ju F."/>
            <person name="Liu L."/>
            <person name="Boyd J.A."/>
            <person name="Deng Y."/>
            <person name="Parks D.H."/>
            <person name="Jiang X."/>
            <person name="Yin X."/>
            <person name="Woodcroft B.J."/>
            <person name="Tyson G.W."/>
            <person name="Hugenholtz P."/>
            <person name="Polz M.F."/>
            <person name="Zhang T."/>
        </authorList>
    </citation>
    <scope>NUCLEOTIDE SEQUENCE</scope>
    <source>
        <strain evidence="1">HKST-UBA01</strain>
    </source>
</reference>
<gene>
    <name evidence="1" type="ORF">KC729_21825</name>
</gene>
<proteinExistence type="predicted"/>
<dbReference type="EMBL" id="JAGQHR010001114">
    <property type="protein sequence ID" value="MCA9730335.1"/>
    <property type="molecule type" value="Genomic_DNA"/>
</dbReference>
<evidence type="ECO:0000313" key="2">
    <source>
        <dbReference type="Proteomes" id="UP000697710"/>
    </source>
</evidence>
<reference evidence="1" key="1">
    <citation type="submission" date="2020-04" db="EMBL/GenBank/DDBJ databases">
        <authorList>
            <person name="Zhang T."/>
        </authorList>
    </citation>
    <scope>NUCLEOTIDE SEQUENCE</scope>
    <source>
        <strain evidence="1">HKST-UBA01</strain>
    </source>
</reference>
<protein>
    <submittedName>
        <fullName evidence="1">Uncharacterized protein</fullName>
    </submittedName>
</protein>
<organism evidence="1 2">
    <name type="scientific">Eiseniibacteriota bacterium</name>
    <dbReference type="NCBI Taxonomy" id="2212470"/>
    <lineage>
        <taxon>Bacteria</taxon>
        <taxon>Candidatus Eiseniibacteriota</taxon>
    </lineage>
</organism>
<comment type="caution">
    <text evidence="1">The sequence shown here is derived from an EMBL/GenBank/DDBJ whole genome shotgun (WGS) entry which is preliminary data.</text>
</comment>
<dbReference type="AlphaFoldDB" id="A0A956M321"/>